<feature type="domain" description="Glycosyl transferase family 1" evidence="2">
    <location>
        <begin position="184"/>
        <end position="336"/>
    </location>
</feature>
<organism evidence="4 5">
    <name type="scientific">Paenibacillus chartarius</name>
    <dbReference type="NCBI Taxonomy" id="747481"/>
    <lineage>
        <taxon>Bacteria</taxon>
        <taxon>Bacillati</taxon>
        <taxon>Bacillota</taxon>
        <taxon>Bacilli</taxon>
        <taxon>Bacillales</taxon>
        <taxon>Paenibacillaceae</taxon>
        <taxon>Paenibacillus</taxon>
    </lineage>
</organism>
<feature type="domain" description="Glycosyltransferase subfamily 4-like N-terminal" evidence="3">
    <location>
        <begin position="98"/>
        <end position="169"/>
    </location>
</feature>
<name>A0ABV6DLI4_9BACL</name>
<dbReference type="Pfam" id="PF13439">
    <property type="entry name" value="Glyco_transf_4"/>
    <property type="match status" value="1"/>
</dbReference>
<dbReference type="CDD" id="cd03809">
    <property type="entry name" value="GT4_MtfB-like"/>
    <property type="match status" value="1"/>
</dbReference>
<dbReference type="InterPro" id="IPR028098">
    <property type="entry name" value="Glyco_trans_4-like_N"/>
</dbReference>
<reference evidence="4 5" key="1">
    <citation type="submission" date="2024-09" db="EMBL/GenBank/DDBJ databases">
        <authorList>
            <person name="Sun Q."/>
            <person name="Mori K."/>
        </authorList>
    </citation>
    <scope>NUCLEOTIDE SEQUENCE [LARGE SCALE GENOMIC DNA]</scope>
    <source>
        <strain evidence="4 5">CCM 7759</strain>
    </source>
</reference>
<proteinExistence type="predicted"/>
<sequence>MNKIYINGRFLTQGTTGVQRYAIEVVKQLDDFIDNGEIDPDAFHFTLVAPKELRYELPLKHIKLKKVGRLRGHLWEQLELPFHCGGGLLVNLCNTGPLLKVPQIVTLHDASVFVNKHFFSTAFRLWYKVLFTILGKVAKRIITVSQFSKDELVRYCKIHGDKIHVTHLGKEHLHKLPADSSVFQKHQFGEKPYLLAVSSLNPNKNFKAILTAIQNLDTREFDVVIAGGTNLKVFADAELSVPDNVIQLGYVSDEELKALYERAACFVFPSFYEGFGIPPIEAMSFGCPVIVSNTASLPEVCGDAVIYCDPNDPALLGELIKKLMSDRQLRDGLVQKSLQRAGMYSWEKCTRLTYSILQEVVS</sequence>
<dbReference type="Gene3D" id="3.40.50.2000">
    <property type="entry name" value="Glycogen Phosphorylase B"/>
    <property type="match status" value="2"/>
</dbReference>
<dbReference type="RefSeq" id="WP_377470841.1">
    <property type="nucleotide sequence ID" value="NZ_JBHLWN010000052.1"/>
</dbReference>
<accession>A0ABV6DLI4</accession>
<evidence type="ECO:0000313" key="5">
    <source>
        <dbReference type="Proteomes" id="UP001589776"/>
    </source>
</evidence>
<dbReference type="PANTHER" id="PTHR46401:SF2">
    <property type="entry name" value="GLYCOSYLTRANSFERASE WBBK-RELATED"/>
    <property type="match status" value="1"/>
</dbReference>
<dbReference type="Proteomes" id="UP001589776">
    <property type="component" value="Unassembled WGS sequence"/>
</dbReference>
<dbReference type="SUPFAM" id="SSF53756">
    <property type="entry name" value="UDP-Glycosyltransferase/glycogen phosphorylase"/>
    <property type="match status" value="1"/>
</dbReference>
<evidence type="ECO:0000313" key="4">
    <source>
        <dbReference type="EMBL" id="MFC0213506.1"/>
    </source>
</evidence>
<comment type="caution">
    <text evidence="4">The sequence shown here is derived from an EMBL/GenBank/DDBJ whole genome shotgun (WGS) entry which is preliminary data.</text>
</comment>
<evidence type="ECO:0000259" key="2">
    <source>
        <dbReference type="Pfam" id="PF00534"/>
    </source>
</evidence>
<dbReference type="EMBL" id="JBHLWN010000052">
    <property type="protein sequence ID" value="MFC0213506.1"/>
    <property type="molecule type" value="Genomic_DNA"/>
</dbReference>
<gene>
    <name evidence="4" type="ORF">ACFFK0_13740</name>
</gene>
<keyword evidence="1" id="KW-0808">Transferase</keyword>
<dbReference type="InterPro" id="IPR001296">
    <property type="entry name" value="Glyco_trans_1"/>
</dbReference>
<dbReference type="PANTHER" id="PTHR46401">
    <property type="entry name" value="GLYCOSYLTRANSFERASE WBBK-RELATED"/>
    <property type="match status" value="1"/>
</dbReference>
<evidence type="ECO:0000259" key="3">
    <source>
        <dbReference type="Pfam" id="PF13439"/>
    </source>
</evidence>
<dbReference type="Pfam" id="PF00534">
    <property type="entry name" value="Glycos_transf_1"/>
    <property type="match status" value="1"/>
</dbReference>
<evidence type="ECO:0000256" key="1">
    <source>
        <dbReference type="ARBA" id="ARBA00022679"/>
    </source>
</evidence>
<keyword evidence="5" id="KW-1185">Reference proteome</keyword>
<protein>
    <submittedName>
        <fullName evidence="4">Glycosyltransferase family 4 protein</fullName>
    </submittedName>
</protein>